<keyword evidence="5 10" id="KW-0812">Transmembrane</keyword>
<dbReference type="PANTHER" id="PTHR13038:SF10">
    <property type="entry name" value="AUTOPHAGY-RELATED PROTEIN 9"/>
    <property type="match status" value="1"/>
</dbReference>
<dbReference type="GO" id="GO:0006869">
    <property type="term" value="P:lipid transport"/>
    <property type="evidence" value="ECO:0007669"/>
    <property type="project" value="UniProtKB-KW"/>
</dbReference>
<dbReference type="InterPro" id="IPR007241">
    <property type="entry name" value="Autophagy-rel_prot_9"/>
</dbReference>
<organism evidence="11 14">
    <name type="scientific">Medicago truncatula</name>
    <name type="common">Barrel medic</name>
    <name type="synonym">Medicago tribuloides</name>
    <dbReference type="NCBI Taxonomy" id="3880"/>
    <lineage>
        <taxon>Eukaryota</taxon>
        <taxon>Viridiplantae</taxon>
        <taxon>Streptophyta</taxon>
        <taxon>Embryophyta</taxon>
        <taxon>Tracheophyta</taxon>
        <taxon>Spermatophyta</taxon>
        <taxon>Magnoliopsida</taxon>
        <taxon>eudicotyledons</taxon>
        <taxon>Gunneridae</taxon>
        <taxon>Pentapetalae</taxon>
        <taxon>rosids</taxon>
        <taxon>fabids</taxon>
        <taxon>Fabales</taxon>
        <taxon>Fabaceae</taxon>
        <taxon>Papilionoideae</taxon>
        <taxon>50 kb inversion clade</taxon>
        <taxon>NPAAA clade</taxon>
        <taxon>Hologalegina</taxon>
        <taxon>IRL clade</taxon>
        <taxon>Trifolieae</taxon>
        <taxon>Medicago</taxon>
    </lineage>
</organism>
<evidence type="ECO:0000313" key="13">
    <source>
        <dbReference type="EnsemblPlants" id="KEH42560"/>
    </source>
</evidence>
<evidence type="ECO:0000256" key="8">
    <source>
        <dbReference type="ARBA" id="ARBA00023055"/>
    </source>
</evidence>
<dbReference type="HOGENOM" id="CLU_330511_0_0_1"/>
<dbReference type="Pfam" id="PF04109">
    <property type="entry name" value="ATG9"/>
    <property type="match status" value="1"/>
</dbReference>
<keyword evidence="7 10" id="KW-0072">Autophagy</keyword>
<sequence length="866" mass="99942">MFTRSRNASAFGIFKWKRQGESSVTESLIQDVPPEIELSDYRRIPSPGSESPSGLLNGDSPNIEPIGDLDLFFERLYSYYCEKGLWCIIIKWIVELLSLGFTICFSAFFLLYVDWNGLRNAKCGMDAVESGMKPCDLAKEALHQHPLTPLTLSKAIIVGYLGIFSIYWIFCFLRFFAQLKDTMEIREFFYHSLHVTDSEIQTMPWATVLEKVVLVQSSRQLCVIKDLNAHDIVMRLMRKENYLIGMLNKGVLAFPISQWVPGAGPTVKSSTNGTQYRLVLTKTLEWTLNWCILQSMFDRNFCVRRDFVSNPRTLKKRLMVVGLAMLLLSPFLIIFMLVYLFLRHAEQFYNHPSTASSRRWSNLSRWVFRGFNEVDHLFRHRINSSVLHASDYLKQFPSPIISIIAKFISFVSGGFAAILIIIAFLEESLLEGHIFGRNLLWYAAVFGTITAISRAAIVNELLVIDPEGAMSMVVQHTHYMPKRWRGKESTEMVRIEFETLFQYTGMMLLEEMASIFLTPYLLLLVVPKHVDDILQFIEDFTVDVEGVGDVCSFSVFDFQKHGNSRYGSPYDSPCSKRSSQGKLEKSFLSFQSSYPSWEPNAAGKQFLLNLRTFREQKLSGHVNRQGFPPLRTWRGSPNTRSNLDNRNRFLSRDMSNSTFATGNHLGSLWFIEANNQNNHPYLLDWYYTSGPRDATSRDVPTDPFEETRHLSRNWMPSNLTRNEPEYEEYVNTYHDDRTASPLGASTSAPIFKDSIIQDQDSNDLHHPTRSHWWARSHHQEGGHGQTSFFEPPNFNHERAYNIYNDKLSDIGSENEDQEQEMYWSYHKSSHKEHIDDLESGEYNLHFDDIYSRPPVNSTVNPNTTIF</sequence>
<keyword evidence="9 10" id="KW-0472">Membrane</keyword>
<feature type="transmembrane region" description="Helical" evidence="10">
    <location>
        <begin position="400"/>
        <end position="426"/>
    </location>
</feature>
<reference evidence="12" key="5">
    <citation type="journal article" date="2018" name="Nat. Plants">
        <title>Whole-genome landscape of Medicago truncatula symbiotic genes.</title>
        <authorList>
            <person name="Pecrix Y."/>
            <person name="Gamas P."/>
            <person name="Carrere S."/>
        </authorList>
    </citation>
    <scope>NUCLEOTIDE SEQUENCE</scope>
    <source>
        <tissue evidence="12">Leaves</tissue>
    </source>
</reference>
<evidence type="ECO:0000313" key="15">
    <source>
        <dbReference type="Proteomes" id="UP000265566"/>
    </source>
</evidence>
<keyword evidence="6 10" id="KW-1133">Transmembrane helix</keyword>
<evidence type="ECO:0000313" key="11">
    <source>
        <dbReference type="EMBL" id="KEH42560.1"/>
    </source>
</evidence>
<feature type="transmembrane region" description="Helical" evidence="10">
    <location>
        <begin position="85"/>
        <end position="112"/>
    </location>
</feature>
<comment type="function">
    <text evidence="10">Phospholipid scramblase involved in autophagy. Cycles between the preautophagosomal structure/phagophore assembly site (PAS) and the cytoplasmic vesicle pool and supplies membrane for the growing autophagosome. Lipid scramblase activity plays a key role in preautophagosomal structure/phagophore assembly by distributing the phospholipids that arrive through ATG2 from the cytoplasmic to the luminal leaflet of the bilayer, thereby driving autophagosomal membrane expansion.</text>
</comment>
<dbReference type="Gramene" id="rna3941">
    <property type="protein sequence ID" value="RHN80065.1"/>
    <property type="gene ID" value="gene3941"/>
</dbReference>
<keyword evidence="4 10" id="KW-0813">Transport</keyword>
<dbReference type="GO" id="GO:0000423">
    <property type="term" value="P:mitophagy"/>
    <property type="evidence" value="ECO:0000318"/>
    <property type="project" value="GO_Central"/>
</dbReference>
<dbReference type="OrthoDB" id="2020634at2759"/>
<keyword evidence="14" id="KW-1185">Reference proteome</keyword>
<dbReference type="Proteomes" id="UP000002051">
    <property type="component" value="Unassembled WGS sequence"/>
</dbReference>
<keyword evidence="8 10" id="KW-0445">Lipid transport</keyword>
<dbReference type="GO" id="GO:0034045">
    <property type="term" value="C:phagophore assembly site membrane"/>
    <property type="evidence" value="ECO:0007669"/>
    <property type="project" value="UniProtKB-SubCell"/>
</dbReference>
<dbReference type="EMBL" id="CM001217">
    <property type="protein sequence ID" value="KEH42560.1"/>
    <property type="molecule type" value="Genomic_DNA"/>
</dbReference>
<reference evidence="11 14" key="1">
    <citation type="journal article" date="2011" name="Nature">
        <title>The Medicago genome provides insight into the evolution of rhizobial symbioses.</title>
        <authorList>
            <person name="Young N.D."/>
            <person name="Debelle F."/>
            <person name="Oldroyd G.E."/>
            <person name="Geurts R."/>
            <person name="Cannon S.B."/>
            <person name="Udvardi M.K."/>
            <person name="Benedito V.A."/>
            <person name="Mayer K.F."/>
            <person name="Gouzy J."/>
            <person name="Schoof H."/>
            <person name="Van de Peer Y."/>
            <person name="Proost S."/>
            <person name="Cook D.R."/>
            <person name="Meyers B.C."/>
            <person name="Spannagl M."/>
            <person name="Cheung F."/>
            <person name="De Mita S."/>
            <person name="Krishnakumar V."/>
            <person name="Gundlach H."/>
            <person name="Zhou S."/>
            <person name="Mudge J."/>
            <person name="Bharti A.K."/>
            <person name="Murray J.D."/>
            <person name="Naoumkina M.A."/>
            <person name="Rosen B."/>
            <person name="Silverstein K.A."/>
            <person name="Tang H."/>
            <person name="Rombauts S."/>
            <person name="Zhao P.X."/>
            <person name="Zhou P."/>
            <person name="Barbe V."/>
            <person name="Bardou P."/>
            <person name="Bechner M."/>
            <person name="Bellec A."/>
            <person name="Berger A."/>
            <person name="Berges H."/>
            <person name="Bidwell S."/>
            <person name="Bisseling T."/>
            <person name="Choisne N."/>
            <person name="Couloux A."/>
            <person name="Denny R."/>
            <person name="Deshpande S."/>
            <person name="Dai X."/>
            <person name="Doyle J.J."/>
            <person name="Dudez A.M."/>
            <person name="Farmer A.D."/>
            <person name="Fouteau S."/>
            <person name="Franken C."/>
            <person name="Gibelin C."/>
            <person name="Gish J."/>
            <person name="Goldstein S."/>
            <person name="Gonzalez A.J."/>
            <person name="Green P.J."/>
            <person name="Hallab A."/>
            <person name="Hartog M."/>
            <person name="Hua A."/>
            <person name="Humphray S.J."/>
            <person name="Jeong D.H."/>
            <person name="Jing Y."/>
            <person name="Jocker A."/>
            <person name="Kenton S.M."/>
            <person name="Kim D.J."/>
            <person name="Klee K."/>
            <person name="Lai H."/>
            <person name="Lang C."/>
            <person name="Lin S."/>
            <person name="Macmil S.L."/>
            <person name="Magdelenat G."/>
            <person name="Matthews L."/>
            <person name="McCorrison J."/>
            <person name="Monaghan E.L."/>
            <person name="Mun J.H."/>
            <person name="Najar F.Z."/>
            <person name="Nicholson C."/>
            <person name="Noirot C."/>
            <person name="O'Bleness M."/>
            <person name="Paule C.R."/>
            <person name="Poulain J."/>
            <person name="Prion F."/>
            <person name="Qin B."/>
            <person name="Qu C."/>
            <person name="Retzel E.F."/>
            <person name="Riddle C."/>
            <person name="Sallet E."/>
            <person name="Samain S."/>
            <person name="Samson N."/>
            <person name="Sanders I."/>
            <person name="Saurat O."/>
            <person name="Scarpelli C."/>
            <person name="Schiex T."/>
            <person name="Segurens B."/>
            <person name="Severin A.J."/>
            <person name="Sherrier D.J."/>
            <person name="Shi R."/>
            <person name="Sims S."/>
            <person name="Singer S.R."/>
            <person name="Sinharoy S."/>
            <person name="Sterck L."/>
            <person name="Viollet A."/>
            <person name="Wang B.B."/>
            <person name="Wang K."/>
            <person name="Wang M."/>
            <person name="Wang X."/>
            <person name="Warfsmann J."/>
            <person name="Weissenbach J."/>
            <person name="White D.D."/>
            <person name="White J.D."/>
            <person name="Wiley G.B."/>
            <person name="Wincker P."/>
            <person name="Xing Y."/>
            <person name="Yang L."/>
            <person name="Yao Z."/>
            <person name="Ying F."/>
            <person name="Zhai J."/>
            <person name="Zhou L."/>
            <person name="Zuber A."/>
            <person name="Denarie J."/>
            <person name="Dixon R.A."/>
            <person name="May G.D."/>
            <person name="Schwartz D.C."/>
            <person name="Rogers J."/>
            <person name="Quetier F."/>
            <person name="Town C.D."/>
            <person name="Roe B.A."/>
        </authorList>
    </citation>
    <scope>NUCLEOTIDE SEQUENCE [LARGE SCALE GENOMIC DNA]</scope>
    <source>
        <strain evidence="11">A17</strain>
        <strain evidence="13 14">cv. Jemalong A17</strain>
    </source>
</reference>
<gene>
    <name evidence="13" type="primary">25484294</name>
    <name evidence="11" type="ordered locus">MTR_1g070160</name>
    <name evidence="12" type="ORF">MtrunA17_Chr1g0184191</name>
</gene>
<evidence type="ECO:0000256" key="4">
    <source>
        <dbReference type="ARBA" id="ARBA00022448"/>
    </source>
</evidence>
<evidence type="ECO:0000256" key="1">
    <source>
        <dbReference type="ARBA" id="ARBA00004511"/>
    </source>
</evidence>
<evidence type="ECO:0000256" key="7">
    <source>
        <dbReference type="ARBA" id="ARBA00023006"/>
    </source>
</evidence>
<dbReference type="GO" id="GO:0000407">
    <property type="term" value="C:phagophore assembly site"/>
    <property type="evidence" value="ECO:0000318"/>
    <property type="project" value="GO_Central"/>
</dbReference>
<dbReference type="AlphaFoldDB" id="A0A072VWT7"/>
<dbReference type="EnsemblPlants" id="KEH42560">
    <property type="protein sequence ID" value="KEH42560"/>
    <property type="gene ID" value="MTR_1g070160"/>
</dbReference>
<dbReference type="Proteomes" id="UP000265566">
    <property type="component" value="Chromosome 1"/>
</dbReference>
<protein>
    <recommendedName>
        <fullName evidence="3 10">Autophagy-related protein 9</fullName>
    </recommendedName>
</protein>
<dbReference type="GO" id="GO:0061709">
    <property type="term" value="P:reticulophagy"/>
    <property type="evidence" value="ECO:0000318"/>
    <property type="project" value="GO_Central"/>
</dbReference>
<evidence type="ECO:0000313" key="12">
    <source>
        <dbReference type="EMBL" id="RHN80065.1"/>
    </source>
</evidence>
<proteinExistence type="inferred from homology"/>
<evidence type="ECO:0000256" key="10">
    <source>
        <dbReference type="RuleBase" id="RU364027"/>
    </source>
</evidence>
<evidence type="ECO:0000313" key="14">
    <source>
        <dbReference type="Proteomes" id="UP000002051"/>
    </source>
</evidence>
<dbReference type="PANTHER" id="PTHR13038">
    <property type="entry name" value="APG9 AUTOPHAGY 9"/>
    <property type="match status" value="1"/>
</dbReference>
<dbReference type="EMBL" id="PSQE01000001">
    <property type="protein sequence ID" value="RHN80065.1"/>
    <property type="molecule type" value="Genomic_DNA"/>
</dbReference>
<evidence type="ECO:0000256" key="6">
    <source>
        <dbReference type="ARBA" id="ARBA00022989"/>
    </source>
</evidence>
<feature type="transmembrane region" description="Helical" evidence="10">
    <location>
        <begin position="438"/>
        <end position="457"/>
    </location>
</feature>
<evidence type="ECO:0000256" key="2">
    <source>
        <dbReference type="ARBA" id="ARBA00006185"/>
    </source>
</evidence>
<evidence type="ECO:0000256" key="3">
    <source>
        <dbReference type="ARBA" id="ARBA00018074"/>
    </source>
</evidence>
<feature type="transmembrane region" description="Helical" evidence="10">
    <location>
        <begin position="155"/>
        <end position="177"/>
    </location>
</feature>
<reference evidence="11 14" key="2">
    <citation type="journal article" date="2014" name="BMC Genomics">
        <title>An improved genome release (version Mt4.0) for the model legume Medicago truncatula.</title>
        <authorList>
            <person name="Tang H."/>
            <person name="Krishnakumar V."/>
            <person name="Bidwell S."/>
            <person name="Rosen B."/>
            <person name="Chan A."/>
            <person name="Zhou S."/>
            <person name="Gentzbittel L."/>
            <person name="Childs K.L."/>
            <person name="Yandell M."/>
            <person name="Gundlach H."/>
            <person name="Mayer K.F."/>
            <person name="Schwartz D.C."/>
            <person name="Town C.D."/>
        </authorList>
    </citation>
    <scope>GENOME REANNOTATION</scope>
    <source>
        <strain evidence="11">A17</strain>
        <strain evidence="13 14">cv. Jemalong A17</strain>
    </source>
</reference>
<comment type="subcellular location">
    <subcellularLocation>
        <location evidence="1 10">Preautophagosomal structure membrane</location>
        <topology evidence="1 10">Multi-pass membrane protein</topology>
    </subcellularLocation>
</comment>
<accession>A0A072VWT7</accession>
<dbReference type="GO" id="GO:0005776">
    <property type="term" value="C:autophagosome"/>
    <property type="evidence" value="ECO:0000318"/>
    <property type="project" value="GO_Central"/>
</dbReference>
<reference evidence="13" key="3">
    <citation type="submission" date="2015-04" db="UniProtKB">
        <authorList>
            <consortium name="EnsemblPlants"/>
        </authorList>
    </citation>
    <scope>IDENTIFICATION</scope>
    <source>
        <strain evidence="13">cv. Jemalong A17</strain>
    </source>
</reference>
<comment type="similarity">
    <text evidence="2 10">Belongs to the ATG9 family.</text>
</comment>
<evidence type="ECO:0000256" key="5">
    <source>
        <dbReference type="ARBA" id="ARBA00022692"/>
    </source>
</evidence>
<dbReference type="GO" id="GO:0034497">
    <property type="term" value="P:protein localization to phagophore assembly site"/>
    <property type="evidence" value="ECO:0000318"/>
    <property type="project" value="GO_Central"/>
</dbReference>
<reference evidence="15" key="4">
    <citation type="journal article" date="2018" name="Nat. Plants">
        <title>Whole-genome landscape of Medicago truncatula symbiotic genes.</title>
        <authorList>
            <person name="Pecrix Y."/>
            <person name="Staton S.E."/>
            <person name="Sallet E."/>
            <person name="Lelandais-Briere C."/>
            <person name="Moreau S."/>
            <person name="Carrere S."/>
            <person name="Blein T."/>
            <person name="Jardinaud M.F."/>
            <person name="Latrasse D."/>
            <person name="Zouine M."/>
            <person name="Zahm M."/>
            <person name="Kreplak J."/>
            <person name="Mayjonade B."/>
            <person name="Satge C."/>
            <person name="Perez M."/>
            <person name="Cauet S."/>
            <person name="Marande W."/>
            <person name="Chantry-Darmon C."/>
            <person name="Lopez-Roques C."/>
            <person name="Bouchez O."/>
            <person name="Berard A."/>
            <person name="Debelle F."/>
            <person name="Munos S."/>
            <person name="Bendahmane A."/>
            <person name="Berges H."/>
            <person name="Niebel A."/>
            <person name="Buitink J."/>
            <person name="Frugier F."/>
            <person name="Benhamed M."/>
            <person name="Crespi M."/>
            <person name="Gouzy J."/>
            <person name="Gamas P."/>
        </authorList>
    </citation>
    <scope>NUCLEOTIDE SEQUENCE [LARGE SCALE GENOMIC DNA]</scope>
    <source>
        <strain evidence="15">cv. Jemalong A17</strain>
    </source>
</reference>
<feature type="transmembrane region" description="Helical" evidence="10">
    <location>
        <begin position="318"/>
        <end position="342"/>
    </location>
</feature>
<dbReference type="KEGG" id="mtr:25484294"/>
<name>A0A072VWT7_MEDTR</name>
<dbReference type="STRING" id="3880.A0A072VWT7"/>
<evidence type="ECO:0000256" key="9">
    <source>
        <dbReference type="ARBA" id="ARBA00023136"/>
    </source>
</evidence>
<dbReference type="GO" id="GO:0034727">
    <property type="term" value="P:piecemeal microautophagy of the nucleus"/>
    <property type="evidence" value="ECO:0000318"/>
    <property type="project" value="GO_Central"/>
</dbReference>